<dbReference type="EMBL" id="JACIIX010000005">
    <property type="protein sequence ID" value="MBB6210249.1"/>
    <property type="molecule type" value="Genomic_DNA"/>
</dbReference>
<protein>
    <submittedName>
        <fullName evidence="2">Microcystin-dependent protein</fullName>
    </submittedName>
</protein>
<sequence>MADAFIGEIRALPYSFVPQGWMLCDGSLHSIQTYVPLHAVIGYLYGGSPQSGQFGVPDLRSRVVVGLGTDLISGFALGQGNKSGHATVSSPLPLHSHTLNGKMGPHIQSVNTPANNWLGVPTYQTPNSTPKTQQGKRYEVPPGTHDVHLNSRTLGTAGVSTPQAHENCQPYQTVAYFICSEGTWPSRP</sequence>
<dbReference type="SUPFAM" id="SSF88874">
    <property type="entry name" value="Receptor-binding domain of short tail fibre protein gp12"/>
    <property type="match status" value="1"/>
</dbReference>
<dbReference type="Gene3D" id="3.90.1340.10">
    <property type="entry name" value="Phage tail collar domain"/>
    <property type="match status" value="1"/>
</dbReference>
<reference evidence="2 3" key="1">
    <citation type="submission" date="2020-08" db="EMBL/GenBank/DDBJ databases">
        <title>Genomic Encyclopedia of Type Strains, Phase IV (KMG-IV): sequencing the most valuable type-strain genomes for metagenomic binning, comparative biology and taxonomic classification.</title>
        <authorList>
            <person name="Goeker M."/>
        </authorList>
    </citation>
    <scope>NUCLEOTIDE SEQUENCE [LARGE SCALE GENOMIC DNA]</scope>
    <source>
        <strain evidence="2 3">DSM 11590</strain>
    </source>
</reference>
<feature type="domain" description="Phage tail collar" evidence="1">
    <location>
        <begin position="7"/>
        <end position="64"/>
    </location>
</feature>
<accession>A0A7W9ZHL4</accession>
<dbReference type="AlphaFoldDB" id="A0A7W9ZHL4"/>
<evidence type="ECO:0000313" key="2">
    <source>
        <dbReference type="EMBL" id="MBB6210249.1"/>
    </source>
</evidence>
<dbReference type="InterPro" id="IPR011083">
    <property type="entry name" value="Phage_tail_collar_dom"/>
</dbReference>
<proteinExistence type="predicted"/>
<organism evidence="2 3">
    <name type="scientific">Novispirillum itersonii</name>
    <name type="common">Aquaspirillum itersonii</name>
    <dbReference type="NCBI Taxonomy" id="189"/>
    <lineage>
        <taxon>Bacteria</taxon>
        <taxon>Pseudomonadati</taxon>
        <taxon>Pseudomonadota</taxon>
        <taxon>Alphaproteobacteria</taxon>
        <taxon>Rhodospirillales</taxon>
        <taxon>Novispirillaceae</taxon>
        <taxon>Novispirillum</taxon>
    </lineage>
</organism>
<gene>
    <name evidence="2" type="ORF">FHS48_001664</name>
</gene>
<keyword evidence="3" id="KW-1185">Reference proteome</keyword>
<dbReference type="InterPro" id="IPR037053">
    <property type="entry name" value="Phage_tail_collar_dom_sf"/>
</dbReference>
<comment type="caution">
    <text evidence="2">The sequence shown here is derived from an EMBL/GenBank/DDBJ whole genome shotgun (WGS) entry which is preliminary data.</text>
</comment>
<dbReference type="RefSeq" id="WP_184263089.1">
    <property type="nucleotide sequence ID" value="NZ_JACIIX010000005.1"/>
</dbReference>
<dbReference type="Pfam" id="PF07484">
    <property type="entry name" value="Collar"/>
    <property type="match status" value="1"/>
</dbReference>
<evidence type="ECO:0000313" key="3">
    <source>
        <dbReference type="Proteomes" id="UP000544872"/>
    </source>
</evidence>
<name>A0A7W9ZHL4_NOVIT</name>
<evidence type="ECO:0000259" key="1">
    <source>
        <dbReference type="Pfam" id="PF07484"/>
    </source>
</evidence>
<dbReference type="Proteomes" id="UP000544872">
    <property type="component" value="Unassembled WGS sequence"/>
</dbReference>